<feature type="transmembrane region" description="Helical" evidence="7">
    <location>
        <begin position="265"/>
        <end position="283"/>
    </location>
</feature>
<comment type="subcellular location">
    <subcellularLocation>
        <location evidence="1">Cell membrane</location>
        <topology evidence="1">Multi-pass membrane protein</topology>
    </subcellularLocation>
</comment>
<evidence type="ECO:0000256" key="4">
    <source>
        <dbReference type="ARBA" id="ARBA00022692"/>
    </source>
</evidence>
<evidence type="ECO:0000256" key="7">
    <source>
        <dbReference type="SAM" id="Phobius"/>
    </source>
</evidence>
<evidence type="ECO:0000259" key="8">
    <source>
        <dbReference type="PROSITE" id="PS50850"/>
    </source>
</evidence>
<evidence type="ECO:0000256" key="1">
    <source>
        <dbReference type="ARBA" id="ARBA00004651"/>
    </source>
</evidence>
<dbReference type="Gene3D" id="1.20.1250.20">
    <property type="entry name" value="MFS general substrate transporter like domains"/>
    <property type="match status" value="1"/>
</dbReference>
<dbReference type="PANTHER" id="PTHR23513:SF6">
    <property type="entry name" value="MAJOR FACILITATOR SUPERFAMILY ASSOCIATED DOMAIN-CONTAINING PROTEIN"/>
    <property type="match status" value="1"/>
</dbReference>
<keyword evidence="3" id="KW-1003">Cell membrane</keyword>
<dbReference type="GO" id="GO:0022857">
    <property type="term" value="F:transmembrane transporter activity"/>
    <property type="evidence" value="ECO:0007669"/>
    <property type="project" value="InterPro"/>
</dbReference>
<feature type="domain" description="Major facilitator superfamily (MFS) profile" evidence="8">
    <location>
        <begin position="1"/>
        <end position="198"/>
    </location>
</feature>
<dbReference type="PROSITE" id="PS50850">
    <property type="entry name" value="MFS"/>
    <property type="match status" value="1"/>
</dbReference>
<comment type="caution">
    <text evidence="9">The sequence shown here is derived from an EMBL/GenBank/DDBJ whole genome shotgun (WGS) entry which is preliminary data.</text>
</comment>
<dbReference type="Pfam" id="PF05977">
    <property type="entry name" value="MFS_3"/>
    <property type="match status" value="1"/>
</dbReference>
<proteinExistence type="predicted"/>
<feature type="transmembrane region" description="Helical" evidence="7">
    <location>
        <begin position="290"/>
        <end position="308"/>
    </location>
</feature>
<keyword evidence="4 7" id="KW-0812">Transmembrane</keyword>
<dbReference type="InterPro" id="IPR010290">
    <property type="entry name" value="TM_effector"/>
</dbReference>
<gene>
    <name evidence="9" type="ORF">SDC9_76341</name>
</gene>
<feature type="transmembrane region" description="Helical" evidence="7">
    <location>
        <begin position="379"/>
        <end position="397"/>
    </location>
</feature>
<keyword evidence="5 7" id="KW-1133">Transmembrane helix</keyword>
<reference evidence="9" key="1">
    <citation type="submission" date="2019-08" db="EMBL/GenBank/DDBJ databases">
        <authorList>
            <person name="Kucharzyk K."/>
            <person name="Murdoch R.W."/>
            <person name="Higgins S."/>
            <person name="Loffler F."/>
        </authorList>
    </citation>
    <scope>NUCLEOTIDE SEQUENCE</scope>
</reference>
<evidence type="ECO:0000256" key="3">
    <source>
        <dbReference type="ARBA" id="ARBA00022475"/>
    </source>
</evidence>
<organism evidence="9">
    <name type="scientific">bioreactor metagenome</name>
    <dbReference type="NCBI Taxonomy" id="1076179"/>
    <lineage>
        <taxon>unclassified sequences</taxon>
        <taxon>metagenomes</taxon>
        <taxon>ecological metagenomes</taxon>
    </lineage>
</organism>
<evidence type="ECO:0000256" key="6">
    <source>
        <dbReference type="ARBA" id="ARBA00023136"/>
    </source>
</evidence>
<dbReference type="GO" id="GO:0005886">
    <property type="term" value="C:plasma membrane"/>
    <property type="evidence" value="ECO:0007669"/>
    <property type="project" value="UniProtKB-SubCell"/>
</dbReference>
<dbReference type="InterPro" id="IPR036259">
    <property type="entry name" value="MFS_trans_sf"/>
</dbReference>
<feature type="transmembrane region" description="Helical" evidence="7">
    <location>
        <begin position="314"/>
        <end position="336"/>
    </location>
</feature>
<feature type="transmembrane region" description="Helical" evidence="7">
    <location>
        <begin position="47"/>
        <end position="68"/>
    </location>
</feature>
<dbReference type="InterPro" id="IPR020846">
    <property type="entry name" value="MFS_dom"/>
</dbReference>
<evidence type="ECO:0000256" key="5">
    <source>
        <dbReference type="ARBA" id="ARBA00022989"/>
    </source>
</evidence>
<feature type="transmembrane region" description="Helical" evidence="7">
    <location>
        <begin position="348"/>
        <end position="367"/>
    </location>
</feature>
<dbReference type="SUPFAM" id="SSF103473">
    <property type="entry name" value="MFS general substrate transporter"/>
    <property type="match status" value="1"/>
</dbReference>
<sequence length="415" mass="44832">MQPTLQGPDRLLSKRVVLFLISQNLSLFGSSVVGYAIIWYITLETSSGIFLMLATLTQMVPHLIISLYSGVWADRHNRKTLIMLSDSFIAFATLILAILFSAGLGSIYALLSVSIVRSIGGGIQSPAVNAIIPQLVEEKHLVRIQGINQSLNSALMLLSPAVGGLMLGLFGLVSTFFLDVVTASLAVLIFSFIKVEKPKRAVTNVSVFHDIKVGLSYSFTHPILRALLICYGFAFFLITPAAILTPLMVERTFGGEVWRLTANEMVWTGGALLGGILVSLKGTFSNKVQVIARSILAFGVCFSLLGLAPNFLVYLIIMGLGGLFVPIFNTAEIVMIQELCDEEKLGRVFSIVQIISGASIPLAILIFGPLADRVSVESLLVISGILLAMVGLVYGWYSSRTKMGEQAEVSPVREA</sequence>
<feature type="transmembrane region" description="Helical" evidence="7">
    <location>
        <begin position="165"/>
        <end position="190"/>
    </location>
</feature>
<protein>
    <recommendedName>
        <fullName evidence="8">Major facilitator superfamily (MFS) profile domain-containing protein</fullName>
    </recommendedName>
</protein>
<feature type="transmembrane region" description="Helical" evidence="7">
    <location>
        <begin position="16"/>
        <end position="41"/>
    </location>
</feature>
<keyword evidence="2" id="KW-0813">Transport</keyword>
<dbReference type="EMBL" id="VSSQ01005612">
    <property type="protein sequence ID" value="MPM29800.1"/>
    <property type="molecule type" value="Genomic_DNA"/>
</dbReference>
<dbReference type="CDD" id="cd06173">
    <property type="entry name" value="MFS_MefA_like"/>
    <property type="match status" value="1"/>
</dbReference>
<dbReference type="PANTHER" id="PTHR23513">
    <property type="entry name" value="INTEGRAL MEMBRANE EFFLUX PROTEIN-RELATED"/>
    <property type="match status" value="1"/>
</dbReference>
<feature type="transmembrane region" description="Helical" evidence="7">
    <location>
        <begin position="226"/>
        <end position="245"/>
    </location>
</feature>
<accession>A0A644YMZ3</accession>
<evidence type="ECO:0000256" key="2">
    <source>
        <dbReference type="ARBA" id="ARBA00022448"/>
    </source>
</evidence>
<keyword evidence="6 7" id="KW-0472">Membrane</keyword>
<feature type="transmembrane region" description="Helical" evidence="7">
    <location>
        <begin position="88"/>
        <end position="111"/>
    </location>
</feature>
<evidence type="ECO:0000313" key="9">
    <source>
        <dbReference type="EMBL" id="MPM29800.1"/>
    </source>
</evidence>
<dbReference type="AlphaFoldDB" id="A0A644YMZ3"/>
<name>A0A644YMZ3_9ZZZZ</name>